<dbReference type="Pfam" id="PF01906">
    <property type="entry name" value="YbjQ_1"/>
    <property type="match status" value="1"/>
</dbReference>
<dbReference type="SUPFAM" id="SSF117782">
    <property type="entry name" value="YbjQ-like"/>
    <property type="match status" value="1"/>
</dbReference>
<proteinExistence type="inferred from homology"/>
<sequence length="103" mass="11207">MILTTTETISGRNLATLGLVQGNTIQSKHMFSDMGQSFKTMVGGELKSYTEMMNKARDIATQRMIDMAARMGADAIVCVRYTSASVMQQAAEVLAYGTAVKFI</sequence>
<dbReference type="PANTHER" id="PTHR34068:SF2">
    <property type="entry name" value="UPF0145 PROTEIN SCO3412"/>
    <property type="match status" value="1"/>
</dbReference>
<comment type="similarity">
    <text evidence="1 2">Belongs to the UPF0145 family.</text>
</comment>
<gene>
    <name evidence="3" type="ORF">H8R91_01885</name>
</gene>
<dbReference type="Gene3D" id="3.30.110.70">
    <property type="entry name" value="Hypothetical protein apc22750. Chain B"/>
    <property type="match status" value="1"/>
</dbReference>
<protein>
    <recommendedName>
        <fullName evidence="2">UPF0145 protein H8R91_01885</fullName>
    </recommendedName>
</protein>
<dbReference type="EMBL" id="JACOPS010000001">
    <property type="protein sequence ID" value="MBC5727298.1"/>
    <property type="molecule type" value="Genomic_DNA"/>
</dbReference>
<dbReference type="RefSeq" id="WP_022235488.1">
    <property type="nucleotide sequence ID" value="NZ_JACOPS010000001.1"/>
</dbReference>
<dbReference type="Proteomes" id="UP000636755">
    <property type="component" value="Unassembled WGS sequence"/>
</dbReference>
<keyword evidence="4" id="KW-1185">Reference proteome</keyword>
<accession>A0ABR7HIF9</accession>
<comment type="caution">
    <text evidence="3">The sequence shown here is derived from an EMBL/GenBank/DDBJ whole genome shotgun (WGS) entry which is preliminary data.</text>
</comment>
<reference evidence="3 4" key="1">
    <citation type="submission" date="2020-08" db="EMBL/GenBank/DDBJ databases">
        <title>Genome public.</title>
        <authorList>
            <person name="Liu C."/>
            <person name="Sun Q."/>
        </authorList>
    </citation>
    <scope>NUCLEOTIDE SEQUENCE [LARGE SCALE GENOMIC DNA]</scope>
    <source>
        <strain evidence="3 4">NSJ-71</strain>
    </source>
</reference>
<evidence type="ECO:0000256" key="2">
    <source>
        <dbReference type="HAMAP-Rule" id="MF_00338"/>
    </source>
</evidence>
<organism evidence="3 4">
    <name type="scientific">Ruminococcus intestinalis</name>
    <dbReference type="NCBI Taxonomy" id="2763066"/>
    <lineage>
        <taxon>Bacteria</taxon>
        <taxon>Bacillati</taxon>
        <taxon>Bacillota</taxon>
        <taxon>Clostridia</taxon>
        <taxon>Eubacteriales</taxon>
        <taxon>Oscillospiraceae</taxon>
        <taxon>Ruminococcus</taxon>
    </lineage>
</organism>
<evidence type="ECO:0000256" key="1">
    <source>
        <dbReference type="ARBA" id="ARBA00010751"/>
    </source>
</evidence>
<dbReference type="InterPro" id="IPR035439">
    <property type="entry name" value="UPF0145_dom_sf"/>
</dbReference>
<evidence type="ECO:0000313" key="3">
    <source>
        <dbReference type="EMBL" id="MBC5727298.1"/>
    </source>
</evidence>
<name>A0ABR7HIF9_9FIRM</name>
<dbReference type="HAMAP" id="MF_00338">
    <property type="entry name" value="UPF0145"/>
    <property type="match status" value="1"/>
</dbReference>
<dbReference type="PANTHER" id="PTHR34068">
    <property type="entry name" value="UPF0145 PROTEIN YBJQ"/>
    <property type="match status" value="1"/>
</dbReference>
<evidence type="ECO:0000313" key="4">
    <source>
        <dbReference type="Proteomes" id="UP000636755"/>
    </source>
</evidence>
<dbReference type="InterPro" id="IPR002765">
    <property type="entry name" value="UPF0145_YbjQ-like"/>
</dbReference>